<protein>
    <submittedName>
        <fullName evidence="2">Uncharacterized protein</fullName>
    </submittedName>
</protein>
<feature type="region of interest" description="Disordered" evidence="1">
    <location>
        <begin position="1"/>
        <end position="27"/>
    </location>
</feature>
<feature type="compositionally biased region" description="Basic residues" evidence="1">
    <location>
        <begin position="1"/>
        <end position="14"/>
    </location>
</feature>
<dbReference type="RefSeq" id="WP_183511445.1">
    <property type="nucleotide sequence ID" value="NZ_BAABGK010000002.1"/>
</dbReference>
<dbReference type="EMBL" id="JACHVS010000001">
    <property type="protein sequence ID" value="MBB2996216.1"/>
    <property type="molecule type" value="Genomic_DNA"/>
</dbReference>
<evidence type="ECO:0000313" key="3">
    <source>
        <dbReference type="Proteomes" id="UP000523000"/>
    </source>
</evidence>
<dbReference type="AlphaFoldDB" id="A0A839QQE7"/>
<comment type="caution">
    <text evidence="2">The sequence shown here is derived from an EMBL/GenBank/DDBJ whole genome shotgun (WGS) entry which is preliminary data.</text>
</comment>
<gene>
    <name evidence="2" type="ORF">E9229_002407</name>
</gene>
<reference evidence="2 3" key="1">
    <citation type="submission" date="2020-08" db="EMBL/GenBank/DDBJ databases">
        <title>Sequencing the genomes of 1000 actinobacteria strains.</title>
        <authorList>
            <person name="Klenk H.-P."/>
        </authorList>
    </citation>
    <scope>NUCLEOTIDE SEQUENCE [LARGE SCALE GENOMIC DNA]</scope>
    <source>
        <strain evidence="2 3">DSM 22826</strain>
    </source>
</reference>
<evidence type="ECO:0000256" key="1">
    <source>
        <dbReference type="SAM" id="MobiDB-lite"/>
    </source>
</evidence>
<name>A0A839QQE7_9MICC</name>
<evidence type="ECO:0000313" key="2">
    <source>
        <dbReference type="EMBL" id="MBB2996216.1"/>
    </source>
</evidence>
<sequence>MSKKNTSKSKNRSKSAKDARATGSSARSIGLAQMRALEPRFIRWASEDSASAEASQEFSGIGDVLAAYSEEFSFGSIDALDPDAVFELLESITEHNRTILAEVSFLLDRYLHFLDDSGLWGSGDENFEAIHSMLANPMSDPGFDVPELDEEEIGAQARELPIVRRAIGMIRWIGTGIDVSEAGDLSPAQLLEAAAALGDEAPDPDGILPLSTLWESLEETELISVEGTRATPTAKGLAILGEDATEFAQVCFDLLIDQLTMLVYGTADEELEETIGDTMLGFLTAAAGEEPPPATALEMDWDDEAMRQESEAVEELRAALPYLKAARDAGILAMAGEDLIVPPVVRSPLAAFIEVNVGDDE</sequence>
<dbReference type="Proteomes" id="UP000523000">
    <property type="component" value="Unassembled WGS sequence"/>
</dbReference>
<proteinExistence type="predicted"/>
<organism evidence="2 3">
    <name type="scientific">Paeniglutamicibacter cryotolerans</name>
    <dbReference type="NCBI Taxonomy" id="670079"/>
    <lineage>
        <taxon>Bacteria</taxon>
        <taxon>Bacillati</taxon>
        <taxon>Actinomycetota</taxon>
        <taxon>Actinomycetes</taxon>
        <taxon>Micrococcales</taxon>
        <taxon>Micrococcaceae</taxon>
        <taxon>Paeniglutamicibacter</taxon>
    </lineage>
</organism>
<keyword evidence="3" id="KW-1185">Reference proteome</keyword>
<accession>A0A839QQE7</accession>